<accession>A0A4V1LSL9</accession>
<evidence type="ECO:0000313" key="4">
    <source>
        <dbReference type="Proteomes" id="UP000290287"/>
    </source>
</evidence>
<keyword evidence="4" id="KW-1185">Reference proteome</keyword>
<dbReference type="AlphaFoldDB" id="A0A4V1LSL9"/>
<dbReference type="InterPro" id="IPR036779">
    <property type="entry name" value="LysM_dom_sf"/>
</dbReference>
<reference evidence="3 4" key="1">
    <citation type="submission" date="2017-10" db="EMBL/GenBank/DDBJ databases">
        <title>Nyctiphanis sp. nov., isolated from the stomach of the euphausiid Nyctiphanes simplex (Hansen, 1911) in the Gulf of California.</title>
        <authorList>
            <person name="Gomez-Gil B."/>
            <person name="Aguilar-Mendez M."/>
            <person name="Lopez-Cortes A."/>
            <person name="Gomez-Gutierrez J."/>
            <person name="Roque A."/>
            <person name="Lang E."/>
            <person name="Gonzalez-Castillo A."/>
        </authorList>
    </citation>
    <scope>NUCLEOTIDE SEQUENCE [LARGE SCALE GENOMIC DNA]</scope>
    <source>
        <strain evidence="3 4">CAIM 600</strain>
    </source>
</reference>
<organism evidence="3 4">
    <name type="scientific">Veronia nyctiphanis</name>
    <dbReference type="NCBI Taxonomy" id="1278244"/>
    <lineage>
        <taxon>Bacteria</taxon>
        <taxon>Pseudomonadati</taxon>
        <taxon>Pseudomonadota</taxon>
        <taxon>Gammaproteobacteria</taxon>
        <taxon>Vibrionales</taxon>
        <taxon>Vibrionaceae</taxon>
        <taxon>Veronia</taxon>
    </lineage>
</organism>
<proteinExistence type="predicted"/>
<evidence type="ECO:0000259" key="2">
    <source>
        <dbReference type="PROSITE" id="PS51782"/>
    </source>
</evidence>
<evidence type="ECO:0000313" key="3">
    <source>
        <dbReference type="EMBL" id="RXJ72158.1"/>
    </source>
</evidence>
<dbReference type="OrthoDB" id="9765158at2"/>
<dbReference type="CDD" id="cd00118">
    <property type="entry name" value="LysM"/>
    <property type="match status" value="1"/>
</dbReference>
<dbReference type="SUPFAM" id="SSF54106">
    <property type="entry name" value="LysM domain"/>
    <property type="match status" value="1"/>
</dbReference>
<evidence type="ECO:0000256" key="1">
    <source>
        <dbReference type="SAM" id="SignalP"/>
    </source>
</evidence>
<dbReference type="InterPro" id="IPR018392">
    <property type="entry name" value="LysM"/>
</dbReference>
<sequence length="334" mass="36249">MLKNLFMAGVAGLLSFQAAAAVTLSDTAPDTYVVKKGDTLWDISALYLEKPWNWPALWKQNPDIKNPHLIYPGDTLSLVWHNGEPQLVKTNAGNSLTPLQALGKALMTPYLESDALISQAELALAPKVMGSPDGRQYFTGREAVYIDTELSLPEWEVYRPVSGFNRELGEHTASVSSLKHIASAKVVAAGDGRAKVKLSNISREVKANDILLPKLMSEEDKVFYPKPASEGIDGRMIGHLYGSRYVGIRQVVVIDRGEEDGLSAGHTLAINEQGAAVSSAKGNFDYSDEKDAESLPGWQIGTLMVVKPYSHFSLAVVMEAEKPLSGDLPISSPK</sequence>
<feature type="domain" description="LysM" evidence="2">
    <location>
        <begin position="30"/>
        <end position="78"/>
    </location>
</feature>
<protein>
    <submittedName>
        <fullName evidence="3">Peptidoglycan-binding protein</fullName>
    </submittedName>
</protein>
<dbReference type="SMART" id="SM00257">
    <property type="entry name" value="LysM"/>
    <property type="match status" value="1"/>
</dbReference>
<dbReference type="Pfam" id="PF01476">
    <property type="entry name" value="LysM"/>
    <property type="match status" value="1"/>
</dbReference>
<dbReference type="Gene3D" id="3.10.350.10">
    <property type="entry name" value="LysM domain"/>
    <property type="match status" value="1"/>
</dbReference>
<dbReference type="InterPro" id="IPR052196">
    <property type="entry name" value="Bact_Kbp"/>
</dbReference>
<feature type="signal peptide" evidence="1">
    <location>
        <begin position="1"/>
        <end position="20"/>
    </location>
</feature>
<name>A0A4V1LSL9_9GAMM</name>
<gene>
    <name evidence="3" type="ORF">CS022_17245</name>
</gene>
<keyword evidence="1" id="KW-0732">Signal</keyword>
<comment type="caution">
    <text evidence="3">The sequence shown here is derived from an EMBL/GenBank/DDBJ whole genome shotgun (WGS) entry which is preliminary data.</text>
</comment>
<dbReference type="Proteomes" id="UP000290287">
    <property type="component" value="Unassembled WGS sequence"/>
</dbReference>
<dbReference type="EMBL" id="PEIB01000025">
    <property type="protein sequence ID" value="RXJ72158.1"/>
    <property type="molecule type" value="Genomic_DNA"/>
</dbReference>
<dbReference type="PANTHER" id="PTHR34700:SF4">
    <property type="entry name" value="PHAGE-LIKE ELEMENT PBSX PROTEIN XKDP"/>
    <property type="match status" value="1"/>
</dbReference>
<dbReference type="PROSITE" id="PS51782">
    <property type="entry name" value="LYSM"/>
    <property type="match status" value="1"/>
</dbReference>
<feature type="chain" id="PRO_5020211577" evidence="1">
    <location>
        <begin position="21"/>
        <end position="334"/>
    </location>
</feature>
<dbReference type="PANTHER" id="PTHR34700">
    <property type="entry name" value="POTASSIUM BINDING PROTEIN KBP"/>
    <property type="match status" value="1"/>
</dbReference>
<dbReference type="RefSeq" id="WP_129123309.1">
    <property type="nucleotide sequence ID" value="NZ_PEIB01000025.1"/>
</dbReference>